<sequence>MEGEKSGIKIWLFVEHQFGETSYSMYLIEHSLKEEQEIDSDGFEVDSISPIKTIKRSDQCFITQCRMFRLASRFYFLKVRAQTYLYSNTTPVSDELKLRVQVFDIDYPELGFRNMASLNAPQETLCVFSVKGLVYVLGSRLRCFDFPGGASGIFERYVYVGSNNHGLYLVFDLDVQRWTSFPPSSPFSTRFRYGSLYVDGSLYYLTGIGTWKVGTEFDTNIIDYNDDDNEVMGTFMDFEQDNWFRDIDFWQWRDIFHLGGYFFFYVVTCQLIDVDNKKLDQPYCRGVWIKVFKDMVPDLPTTEEQNQPGDGSDEDLIYHLLDLHDELLFSHA</sequence>
<reference evidence="1" key="1">
    <citation type="journal article" date="2016" name="Nat. Genet.">
        <title>A high-quality carrot genome assembly provides new insights into carotenoid accumulation and asterid genome evolution.</title>
        <authorList>
            <person name="Iorizzo M."/>
            <person name="Ellison S."/>
            <person name="Senalik D."/>
            <person name="Zeng P."/>
            <person name="Satapoomin P."/>
            <person name="Huang J."/>
            <person name="Bowman M."/>
            <person name="Iovene M."/>
            <person name="Sanseverino W."/>
            <person name="Cavagnaro P."/>
            <person name="Yildiz M."/>
            <person name="Macko-Podgorni A."/>
            <person name="Moranska E."/>
            <person name="Grzebelus E."/>
            <person name="Grzebelus D."/>
            <person name="Ashrafi H."/>
            <person name="Zheng Z."/>
            <person name="Cheng S."/>
            <person name="Spooner D."/>
            <person name="Van Deynze A."/>
            <person name="Simon P."/>
        </authorList>
    </citation>
    <scope>NUCLEOTIDE SEQUENCE</scope>
    <source>
        <tissue evidence="1">Leaf</tissue>
    </source>
</reference>
<dbReference type="Gramene" id="KZM80438">
    <property type="protein sequence ID" value="KZM80438"/>
    <property type="gene ID" value="DCAR_032337"/>
</dbReference>
<reference evidence="1" key="2">
    <citation type="submission" date="2022-03" db="EMBL/GenBank/DDBJ databases">
        <title>Draft title - Genomic analysis of global carrot germplasm unveils the trajectory of domestication and the origin of high carotenoid orange carrot.</title>
        <authorList>
            <person name="Iorizzo M."/>
            <person name="Ellison S."/>
            <person name="Senalik D."/>
            <person name="Macko-Podgorni A."/>
            <person name="Grzebelus D."/>
            <person name="Bostan H."/>
            <person name="Rolling W."/>
            <person name="Curaba J."/>
            <person name="Simon P."/>
        </authorList>
    </citation>
    <scope>NUCLEOTIDE SEQUENCE</scope>
    <source>
        <tissue evidence="1">Leaf</tissue>
    </source>
</reference>
<dbReference type="EMBL" id="CP093351">
    <property type="protein sequence ID" value="WOH14978.1"/>
    <property type="molecule type" value="Genomic_DNA"/>
</dbReference>
<evidence type="ECO:0000313" key="2">
    <source>
        <dbReference type="Proteomes" id="UP000077755"/>
    </source>
</evidence>
<dbReference type="AlphaFoldDB" id="A0A175YB32"/>
<protein>
    <submittedName>
        <fullName evidence="1">Uncharacterized protein</fullName>
    </submittedName>
</protein>
<accession>A0A175YB32</accession>
<proteinExistence type="predicted"/>
<organism evidence="1 2">
    <name type="scientific">Daucus carota subsp. sativus</name>
    <name type="common">Carrot</name>
    <dbReference type="NCBI Taxonomy" id="79200"/>
    <lineage>
        <taxon>Eukaryota</taxon>
        <taxon>Viridiplantae</taxon>
        <taxon>Streptophyta</taxon>
        <taxon>Embryophyta</taxon>
        <taxon>Tracheophyta</taxon>
        <taxon>Spermatophyta</taxon>
        <taxon>Magnoliopsida</taxon>
        <taxon>eudicotyledons</taxon>
        <taxon>Gunneridae</taxon>
        <taxon>Pentapetalae</taxon>
        <taxon>asterids</taxon>
        <taxon>campanulids</taxon>
        <taxon>Apiales</taxon>
        <taxon>Apiaceae</taxon>
        <taxon>Apioideae</taxon>
        <taxon>Scandiceae</taxon>
        <taxon>Daucinae</taxon>
        <taxon>Daucus</taxon>
        <taxon>Daucus sect. Daucus</taxon>
    </lineage>
</organism>
<name>A0A175YB32_DAUCS</name>
<evidence type="ECO:0000313" key="1">
    <source>
        <dbReference type="EMBL" id="WOH14978.1"/>
    </source>
</evidence>
<gene>
    <name evidence="1" type="ORF">DCAR_0934508</name>
</gene>
<dbReference type="Gene3D" id="2.120.10.80">
    <property type="entry name" value="Kelch-type beta propeller"/>
    <property type="match status" value="1"/>
</dbReference>
<dbReference type="Proteomes" id="UP000077755">
    <property type="component" value="Chromosome 9"/>
</dbReference>
<dbReference type="InterPro" id="IPR015915">
    <property type="entry name" value="Kelch-typ_b-propeller"/>
</dbReference>
<keyword evidence="2" id="KW-1185">Reference proteome</keyword>